<evidence type="ECO:0000256" key="9">
    <source>
        <dbReference type="RuleBase" id="RU004016"/>
    </source>
</evidence>
<name>A0A328UC93_9FIRM</name>
<dbReference type="PRINTS" id="PR00725">
    <property type="entry name" value="DADACBPTASE1"/>
</dbReference>
<dbReference type="GO" id="GO:0008360">
    <property type="term" value="P:regulation of cell shape"/>
    <property type="evidence" value="ECO:0007669"/>
    <property type="project" value="UniProtKB-KW"/>
</dbReference>
<dbReference type="EMBL" id="QLYR01000005">
    <property type="protein sequence ID" value="RAQ28414.1"/>
    <property type="molecule type" value="Genomic_DNA"/>
</dbReference>
<keyword evidence="2" id="KW-0732">Signal</keyword>
<keyword evidence="3" id="KW-0378">Hydrolase</keyword>
<dbReference type="Proteomes" id="UP000249377">
    <property type="component" value="Unassembled WGS sequence"/>
</dbReference>
<evidence type="ECO:0000256" key="6">
    <source>
        <dbReference type="ARBA" id="ARBA00023316"/>
    </source>
</evidence>
<keyword evidence="12" id="KW-1185">Reference proteome</keyword>
<evidence type="ECO:0000313" key="12">
    <source>
        <dbReference type="Proteomes" id="UP000249377"/>
    </source>
</evidence>
<keyword evidence="11" id="KW-0645">Protease</keyword>
<keyword evidence="4" id="KW-0133">Cell shape</keyword>
<evidence type="ECO:0000256" key="5">
    <source>
        <dbReference type="ARBA" id="ARBA00022984"/>
    </source>
</evidence>
<sequence>MVRQRKPVRKKRRWIPVCGLLLCLAVFFGWNELGEKLDTRETTVWRNGTTESIDGNTFYSKYMILVRLSDGQTLLQKNSRERLYPASLTKMMTAIVCLENASDLNRQVQLSPAMFERLQAENASMAGFQPGESVPVIDLLYGMMLPSGAECCEGMADYIAGSEAAFAALMNQKAKDLGMKDTHFVNTTGLYDEEHYSTAYDLSLLLSYALNNESFRAIFTAKSYTTTPTQLHPQGMTFYSTMFKEMDTAAFSQGEILGGKTGFTDQSGLCLASLAEKDGEAYILVTAGAPGNHATEQFNITDAFAVYNGFC</sequence>
<dbReference type="Pfam" id="PF00768">
    <property type="entry name" value="Peptidase_S11"/>
    <property type="match status" value="1"/>
</dbReference>
<feature type="domain" description="Peptidase S11 D-alanyl-D-alanine carboxypeptidase A N-terminal" evidence="10">
    <location>
        <begin position="57"/>
        <end position="290"/>
    </location>
</feature>
<dbReference type="Gene3D" id="3.40.710.10">
    <property type="entry name" value="DD-peptidase/beta-lactamase superfamily"/>
    <property type="match status" value="1"/>
</dbReference>
<dbReference type="PANTHER" id="PTHR21581:SF6">
    <property type="entry name" value="TRAFFICKING PROTEIN PARTICLE COMPLEX SUBUNIT 12"/>
    <property type="match status" value="1"/>
</dbReference>
<keyword evidence="6" id="KW-0961">Cell wall biogenesis/degradation</keyword>
<organism evidence="11 12">
    <name type="scientific">Hydrogeniiclostridium mannosilyticum</name>
    <dbReference type="NCBI Taxonomy" id="2764322"/>
    <lineage>
        <taxon>Bacteria</taxon>
        <taxon>Bacillati</taxon>
        <taxon>Bacillota</taxon>
        <taxon>Clostridia</taxon>
        <taxon>Eubacteriales</taxon>
        <taxon>Acutalibacteraceae</taxon>
        <taxon>Hydrogeniiclostridium</taxon>
    </lineage>
</organism>
<feature type="active site" description="Acyl-ester intermediate" evidence="7">
    <location>
        <position position="87"/>
    </location>
</feature>
<reference evidence="11 12" key="1">
    <citation type="submission" date="2018-06" db="EMBL/GenBank/DDBJ databases">
        <title>Noncontiguous genome sequence of Ruminococcaceae bacterium ASD2818.</title>
        <authorList>
            <person name="Chaplin A.V."/>
            <person name="Sokolova S.R."/>
            <person name="Kochetkova T.O."/>
            <person name="Goltsov A.Y."/>
            <person name="Trofimov D.Y."/>
            <person name="Efimov B.A."/>
        </authorList>
    </citation>
    <scope>NUCLEOTIDE SEQUENCE [LARGE SCALE GENOMIC DNA]</scope>
    <source>
        <strain evidence="11 12">ASD2818</strain>
    </source>
</reference>
<evidence type="ECO:0000256" key="8">
    <source>
        <dbReference type="PIRSR" id="PIRSR618044-2"/>
    </source>
</evidence>
<gene>
    <name evidence="11" type="ORF">DPQ25_08775</name>
</gene>
<feature type="binding site" evidence="8">
    <location>
        <position position="260"/>
    </location>
    <ligand>
        <name>substrate</name>
    </ligand>
</feature>
<dbReference type="RefSeq" id="WP_112332797.1">
    <property type="nucleotide sequence ID" value="NZ_JADPHD010000003.1"/>
</dbReference>
<evidence type="ECO:0000256" key="4">
    <source>
        <dbReference type="ARBA" id="ARBA00022960"/>
    </source>
</evidence>
<evidence type="ECO:0000256" key="2">
    <source>
        <dbReference type="ARBA" id="ARBA00022729"/>
    </source>
</evidence>
<evidence type="ECO:0000313" key="11">
    <source>
        <dbReference type="EMBL" id="RAQ28414.1"/>
    </source>
</evidence>
<keyword evidence="5" id="KW-0573">Peptidoglycan synthesis</keyword>
<accession>A0A328UC93</accession>
<dbReference type="AlphaFoldDB" id="A0A328UC93"/>
<feature type="active site" evidence="7">
    <location>
        <position position="147"/>
    </location>
</feature>
<proteinExistence type="inferred from homology"/>
<evidence type="ECO:0000256" key="1">
    <source>
        <dbReference type="ARBA" id="ARBA00007164"/>
    </source>
</evidence>
<dbReference type="GO" id="GO:0009002">
    <property type="term" value="F:serine-type D-Ala-D-Ala carboxypeptidase activity"/>
    <property type="evidence" value="ECO:0007669"/>
    <property type="project" value="InterPro"/>
</dbReference>
<dbReference type="PANTHER" id="PTHR21581">
    <property type="entry name" value="D-ALANYL-D-ALANINE CARBOXYPEPTIDASE"/>
    <property type="match status" value="1"/>
</dbReference>
<dbReference type="GO" id="GO:0071555">
    <property type="term" value="P:cell wall organization"/>
    <property type="evidence" value="ECO:0007669"/>
    <property type="project" value="UniProtKB-KW"/>
</dbReference>
<dbReference type="InterPro" id="IPR018044">
    <property type="entry name" value="Peptidase_S11"/>
</dbReference>
<feature type="active site" description="Proton acceptor" evidence="7">
    <location>
        <position position="90"/>
    </location>
</feature>
<dbReference type="GO" id="GO:0009252">
    <property type="term" value="P:peptidoglycan biosynthetic process"/>
    <property type="evidence" value="ECO:0007669"/>
    <property type="project" value="UniProtKB-KW"/>
</dbReference>
<keyword evidence="11" id="KW-0121">Carboxypeptidase</keyword>
<comment type="similarity">
    <text evidence="1 9">Belongs to the peptidase S11 family.</text>
</comment>
<evidence type="ECO:0000256" key="3">
    <source>
        <dbReference type="ARBA" id="ARBA00022801"/>
    </source>
</evidence>
<dbReference type="SUPFAM" id="SSF56601">
    <property type="entry name" value="beta-lactamase/transpeptidase-like"/>
    <property type="match status" value="1"/>
</dbReference>
<dbReference type="InterPro" id="IPR001967">
    <property type="entry name" value="Peptidase_S11_N"/>
</dbReference>
<dbReference type="GO" id="GO:0006508">
    <property type="term" value="P:proteolysis"/>
    <property type="evidence" value="ECO:0007669"/>
    <property type="project" value="InterPro"/>
</dbReference>
<comment type="caution">
    <text evidence="11">The sequence shown here is derived from an EMBL/GenBank/DDBJ whole genome shotgun (WGS) entry which is preliminary data.</text>
</comment>
<evidence type="ECO:0000256" key="7">
    <source>
        <dbReference type="PIRSR" id="PIRSR618044-1"/>
    </source>
</evidence>
<dbReference type="InterPro" id="IPR012338">
    <property type="entry name" value="Beta-lactam/transpept-like"/>
</dbReference>
<evidence type="ECO:0000259" key="10">
    <source>
        <dbReference type="Pfam" id="PF00768"/>
    </source>
</evidence>
<protein>
    <submittedName>
        <fullName evidence="11">D-alanyl-D-alanine carboxypeptidase</fullName>
    </submittedName>
</protein>